<dbReference type="GO" id="GO:0034220">
    <property type="term" value="P:monoatomic ion transmembrane transport"/>
    <property type="evidence" value="ECO:0007669"/>
    <property type="project" value="UniProtKB-KW"/>
</dbReference>
<sequence length="464" mass="50597">MAATSKVSAMPLPAASTMQVAPPEWRVTIIEEGSSVKIEHEFGPARRAYLAISTKASTIVKMLWRMGADDPRKVVHGLKVGFALAVVSLFYYLRPLYDGVGGAAMWAVMTVVVIFEYTVGGSLYKGLNRAAATLTGGGLAVGVHYIASKTDEAWELVILNSSVFILASVVTFSRFVPAIKRRFDYGATIFILTFSLVAVSGYRVDQLVNLAQQRLSTIAIGISICLMVCMLICPVWAGSDLHCLIIKNMDKLAESLEGCVEEYFSGKEAQKARGYKCVINSKLSEDSLANLAAWEPAHGPFGFRHPWSQYQQVGAAMRSCAYCIEALHSSSHSEIQAPELMKRHLSEACIKLSSKSSGALKELSACMECMQSSECLSDMVKEMKEAVEEVKSAMKSLPTQCNNELGLEKDDDNMVMKRQSLMESMPLVTFVSLLMEISVKVEGVVEAVEKLGGLAEFKPSGSKF</sequence>
<keyword evidence="3" id="KW-0813">Transport</keyword>
<evidence type="ECO:0000256" key="1">
    <source>
        <dbReference type="ARBA" id="ARBA00004141"/>
    </source>
</evidence>
<evidence type="ECO:0000313" key="11">
    <source>
        <dbReference type="Proteomes" id="UP000829196"/>
    </source>
</evidence>
<evidence type="ECO:0000256" key="2">
    <source>
        <dbReference type="ARBA" id="ARBA00007079"/>
    </source>
</evidence>
<dbReference type="Proteomes" id="UP000829196">
    <property type="component" value="Unassembled WGS sequence"/>
</dbReference>
<comment type="subcellular location">
    <subcellularLocation>
        <location evidence="1">Membrane</location>
        <topology evidence="1">Multi-pass membrane protein</topology>
    </subcellularLocation>
</comment>
<evidence type="ECO:0000256" key="4">
    <source>
        <dbReference type="ARBA" id="ARBA00022692"/>
    </source>
</evidence>
<organism evidence="10 11">
    <name type="scientific">Dendrobium nobile</name>
    <name type="common">Orchid</name>
    <dbReference type="NCBI Taxonomy" id="94219"/>
    <lineage>
        <taxon>Eukaryota</taxon>
        <taxon>Viridiplantae</taxon>
        <taxon>Streptophyta</taxon>
        <taxon>Embryophyta</taxon>
        <taxon>Tracheophyta</taxon>
        <taxon>Spermatophyta</taxon>
        <taxon>Magnoliopsida</taxon>
        <taxon>Liliopsida</taxon>
        <taxon>Asparagales</taxon>
        <taxon>Orchidaceae</taxon>
        <taxon>Epidendroideae</taxon>
        <taxon>Malaxideae</taxon>
        <taxon>Dendrobiinae</taxon>
        <taxon>Dendrobium</taxon>
    </lineage>
</organism>
<feature type="transmembrane region" description="Helical" evidence="9">
    <location>
        <begin position="185"/>
        <end position="204"/>
    </location>
</feature>
<dbReference type="SMR" id="A0A8T3AXJ0"/>
<evidence type="ECO:0000256" key="9">
    <source>
        <dbReference type="SAM" id="Phobius"/>
    </source>
</evidence>
<keyword evidence="4 9" id="KW-0812">Transmembrane</keyword>
<dbReference type="AlphaFoldDB" id="A0A8T3AXJ0"/>
<protein>
    <recommendedName>
        <fullName evidence="12">Aluminum-activated malate transporter 10</fullName>
    </recommendedName>
</protein>
<gene>
    <name evidence="10" type="ORF">KFK09_019247</name>
</gene>
<dbReference type="InterPro" id="IPR020966">
    <property type="entry name" value="ALMT"/>
</dbReference>
<evidence type="ECO:0000256" key="6">
    <source>
        <dbReference type="ARBA" id="ARBA00023065"/>
    </source>
</evidence>
<dbReference type="EMBL" id="JAGYWB010000013">
    <property type="protein sequence ID" value="KAI0501029.1"/>
    <property type="molecule type" value="Genomic_DNA"/>
</dbReference>
<reference evidence="10" key="1">
    <citation type="journal article" date="2022" name="Front. Genet.">
        <title>Chromosome-Scale Assembly of the Dendrobium nobile Genome Provides Insights Into the Molecular Mechanism of the Biosynthesis of the Medicinal Active Ingredient of Dendrobium.</title>
        <authorList>
            <person name="Xu Q."/>
            <person name="Niu S.-C."/>
            <person name="Li K.-L."/>
            <person name="Zheng P.-J."/>
            <person name="Zhang X.-J."/>
            <person name="Jia Y."/>
            <person name="Liu Y."/>
            <person name="Niu Y.-X."/>
            <person name="Yu L.-H."/>
            <person name="Chen D.-F."/>
            <person name="Zhang G.-Q."/>
        </authorList>
    </citation>
    <scope>NUCLEOTIDE SEQUENCE</scope>
    <source>
        <tissue evidence="10">Leaf</tissue>
    </source>
</reference>
<name>A0A8T3AXJ0_DENNO</name>
<dbReference type="GO" id="GO:0015743">
    <property type="term" value="P:malate transport"/>
    <property type="evidence" value="ECO:0007669"/>
    <property type="project" value="InterPro"/>
</dbReference>
<accession>A0A8T3AXJ0</accession>
<keyword evidence="6" id="KW-0406">Ion transport</keyword>
<evidence type="ECO:0000256" key="3">
    <source>
        <dbReference type="ARBA" id="ARBA00022448"/>
    </source>
</evidence>
<dbReference type="PANTHER" id="PTHR31086">
    <property type="entry name" value="ALUMINUM-ACTIVATED MALATE TRANSPORTER 10"/>
    <property type="match status" value="1"/>
</dbReference>
<keyword evidence="7 9" id="KW-0472">Membrane</keyword>
<keyword evidence="5 9" id="KW-1133">Transmembrane helix</keyword>
<feature type="transmembrane region" description="Helical" evidence="9">
    <location>
        <begin position="216"/>
        <end position="237"/>
    </location>
</feature>
<feature type="transmembrane region" description="Helical" evidence="9">
    <location>
        <begin position="153"/>
        <end position="173"/>
    </location>
</feature>
<evidence type="ECO:0000256" key="8">
    <source>
        <dbReference type="ARBA" id="ARBA00023303"/>
    </source>
</evidence>
<feature type="transmembrane region" description="Helical" evidence="9">
    <location>
        <begin position="74"/>
        <end position="93"/>
    </location>
</feature>
<evidence type="ECO:0000256" key="7">
    <source>
        <dbReference type="ARBA" id="ARBA00023136"/>
    </source>
</evidence>
<dbReference type="Pfam" id="PF11744">
    <property type="entry name" value="ALMT"/>
    <property type="match status" value="1"/>
</dbReference>
<keyword evidence="11" id="KW-1185">Reference proteome</keyword>
<comment type="similarity">
    <text evidence="2">Belongs to the aromatic acid exporter (TC 2.A.85) family.</text>
</comment>
<evidence type="ECO:0000313" key="10">
    <source>
        <dbReference type="EMBL" id="KAI0501029.1"/>
    </source>
</evidence>
<keyword evidence="8" id="KW-0407">Ion channel</keyword>
<proteinExistence type="inferred from homology"/>
<comment type="caution">
    <text evidence="10">The sequence shown here is derived from an EMBL/GenBank/DDBJ whole genome shotgun (WGS) entry which is preliminary data.</text>
</comment>
<dbReference type="OrthoDB" id="68611at2759"/>
<evidence type="ECO:0000256" key="5">
    <source>
        <dbReference type="ARBA" id="ARBA00022989"/>
    </source>
</evidence>
<feature type="transmembrane region" description="Helical" evidence="9">
    <location>
        <begin position="130"/>
        <end position="147"/>
    </location>
</feature>
<evidence type="ECO:0008006" key="12">
    <source>
        <dbReference type="Google" id="ProtNLM"/>
    </source>
</evidence>
<feature type="transmembrane region" description="Helical" evidence="9">
    <location>
        <begin position="99"/>
        <end position="118"/>
    </location>
</feature>
<dbReference type="GO" id="GO:0016020">
    <property type="term" value="C:membrane"/>
    <property type="evidence" value="ECO:0007669"/>
    <property type="project" value="UniProtKB-SubCell"/>
</dbReference>